<name>A0ABR0Y3D1_HUSHU</name>
<evidence type="ECO:0000313" key="7">
    <source>
        <dbReference type="Proteomes" id="UP001369086"/>
    </source>
</evidence>
<accession>A0ABR0Y3D1</accession>
<evidence type="ECO:0000256" key="3">
    <source>
        <dbReference type="ARBA" id="ARBA00022917"/>
    </source>
</evidence>
<dbReference type="InterPro" id="IPR009060">
    <property type="entry name" value="UBA-like_sf"/>
</dbReference>
<dbReference type="Pfam" id="PF00889">
    <property type="entry name" value="EF_TS"/>
    <property type="match status" value="1"/>
</dbReference>
<dbReference type="CDD" id="cd14275">
    <property type="entry name" value="UBA_EF-Ts"/>
    <property type="match status" value="1"/>
</dbReference>
<dbReference type="HAMAP" id="MF_00050">
    <property type="entry name" value="EF_Ts"/>
    <property type="match status" value="1"/>
</dbReference>
<dbReference type="SUPFAM" id="SSF54713">
    <property type="entry name" value="Elongation factor Ts (EF-Ts), dimerisation domain"/>
    <property type="match status" value="2"/>
</dbReference>
<feature type="domain" description="Translation elongation factor EFTs/EF1B dimerisation" evidence="5">
    <location>
        <begin position="106"/>
        <end position="257"/>
    </location>
</feature>
<comment type="similarity">
    <text evidence="1 4">Belongs to the EF-Ts family.</text>
</comment>
<dbReference type="PANTHER" id="PTHR11741:SF0">
    <property type="entry name" value="ELONGATION FACTOR TS, MITOCHONDRIAL"/>
    <property type="match status" value="1"/>
</dbReference>
<dbReference type="Gene3D" id="1.10.8.10">
    <property type="entry name" value="DNA helicase RuvA subunit, C-terminal domain"/>
    <property type="match status" value="1"/>
</dbReference>
<evidence type="ECO:0000259" key="5">
    <source>
        <dbReference type="Pfam" id="PF00889"/>
    </source>
</evidence>
<dbReference type="InterPro" id="IPR001816">
    <property type="entry name" value="Transl_elong_EFTs/EF1B"/>
</dbReference>
<dbReference type="PANTHER" id="PTHR11741">
    <property type="entry name" value="ELONGATION FACTOR TS"/>
    <property type="match status" value="1"/>
</dbReference>
<comment type="function">
    <text evidence="4">Associates with the EF-Tu.GDP complex and induces the exchange of GDP to GTP. It remains bound to the aminoacyl-tRNA.EF-Tu.GTP complex up to the GTP hydrolysis stage on the ribosome.</text>
</comment>
<dbReference type="Gene3D" id="3.30.479.20">
    <property type="entry name" value="Elongation factor Ts, dimerisation domain"/>
    <property type="match status" value="2"/>
</dbReference>
<reference evidence="6 7" key="1">
    <citation type="submission" date="2021-05" db="EMBL/GenBank/DDBJ databases">
        <authorList>
            <person name="Zahm M."/>
            <person name="Klopp C."/>
            <person name="Cabau C."/>
            <person name="Kuhl H."/>
            <person name="Suciu R."/>
            <person name="Ciorpac M."/>
            <person name="Holostenco D."/>
            <person name="Gessner J."/>
            <person name="Wuertz S."/>
            <person name="Hohne C."/>
            <person name="Stock M."/>
            <person name="Gislard M."/>
            <person name="Lluch J."/>
            <person name="Milhes M."/>
            <person name="Lampietro C."/>
            <person name="Lopez Roques C."/>
            <person name="Donnadieu C."/>
            <person name="Du K."/>
            <person name="Schartl M."/>
            <person name="Guiguen Y."/>
        </authorList>
    </citation>
    <scope>NUCLEOTIDE SEQUENCE [LARGE SCALE GENOMIC DNA]</scope>
    <source>
        <strain evidence="6">Hh-F2</strain>
        <tissue evidence="6">Blood</tissue>
    </source>
</reference>
<dbReference type="InterPro" id="IPR036402">
    <property type="entry name" value="EF-Ts_dimer_sf"/>
</dbReference>
<gene>
    <name evidence="4" type="primary">TSFM</name>
    <name evidence="6" type="ORF">HHUSO_G35714</name>
</gene>
<evidence type="ECO:0000256" key="4">
    <source>
        <dbReference type="HAMAP-Rule" id="MF_03135"/>
    </source>
</evidence>
<dbReference type="InterPro" id="IPR014039">
    <property type="entry name" value="Transl_elong_EFTs/EF1B_dimer"/>
</dbReference>
<evidence type="ECO:0000256" key="2">
    <source>
        <dbReference type="ARBA" id="ARBA00022768"/>
    </source>
</evidence>
<dbReference type="PROSITE" id="PS01127">
    <property type="entry name" value="EF_TS_2"/>
    <property type="match status" value="1"/>
</dbReference>
<keyword evidence="3 4" id="KW-0648">Protein biosynthesis</keyword>
<keyword evidence="7" id="KW-1185">Reference proteome</keyword>
<dbReference type="Pfam" id="PF25025">
    <property type="entry name" value="EF-Ts_N"/>
    <property type="match status" value="1"/>
</dbReference>
<dbReference type="Proteomes" id="UP001369086">
    <property type="component" value="Unassembled WGS sequence"/>
</dbReference>
<dbReference type="InterPro" id="IPR018101">
    <property type="entry name" value="Transl_elong_Ts_CS"/>
</dbReference>
<sequence>MSVYSILRVVRADLKVLLRQPAQSLHSSSQRLAADKTLLVKLRKSTGYSFINCKTALDKFSNNVKEAESWLHEQAQKEGWSKASKLQGRKTREGLIGLLLLGEQTAVMVEVNCETDFVARNVKFQQLVKEAALATLAHHQNKQASPASYTKSILGAEQLSQLRSVSDGSPLSDQVALAIGKLGENMALKRAVLVAVSPDCHIGSYVHGALPADDPSLAGASFGKYAALVVCHGEAGTLPEIGRRLGQHVVGEAPSSLGSLEDQPCGDLETRLLAQSFLPDPSRTVGQYVQERGVRVLDFVRFECGESVEPEQQT</sequence>
<organism evidence="6 7">
    <name type="scientific">Huso huso</name>
    <name type="common">Beluga</name>
    <name type="synonym">Acipenser huso</name>
    <dbReference type="NCBI Taxonomy" id="61971"/>
    <lineage>
        <taxon>Eukaryota</taxon>
        <taxon>Metazoa</taxon>
        <taxon>Chordata</taxon>
        <taxon>Craniata</taxon>
        <taxon>Vertebrata</taxon>
        <taxon>Euteleostomi</taxon>
        <taxon>Actinopterygii</taxon>
        <taxon>Chondrostei</taxon>
        <taxon>Acipenseriformes</taxon>
        <taxon>Acipenseridae</taxon>
        <taxon>Huso</taxon>
    </lineage>
</organism>
<dbReference type="SUPFAM" id="SSF46934">
    <property type="entry name" value="UBA-like"/>
    <property type="match status" value="1"/>
</dbReference>
<keyword evidence="4" id="KW-0496">Mitochondrion</keyword>
<protein>
    <recommendedName>
        <fullName evidence="4">Elongation factor Ts, mitochondrial</fullName>
        <shortName evidence="4">EF-Ts</shortName>
        <shortName evidence="4">EF-TsMt</shortName>
    </recommendedName>
</protein>
<dbReference type="GO" id="GO:0003746">
    <property type="term" value="F:translation elongation factor activity"/>
    <property type="evidence" value="ECO:0007669"/>
    <property type="project" value="UniProtKB-KW"/>
</dbReference>
<comment type="caution">
    <text evidence="6">The sequence shown here is derived from an EMBL/GenBank/DDBJ whole genome shotgun (WGS) entry which is preliminary data.</text>
</comment>
<evidence type="ECO:0000313" key="6">
    <source>
        <dbReference type="EMBL" id="KAK6466888.1"/>
    </source>
</evidence>
<keyword evidence="2 4" id="KW-0251">Elongation factor</keyword>
<proteinExistence type="inferred from homology"/>
<comment type="subcellular location">
    <subcellularLocation>
        <location evidence="4">Mitochondrion</location>
    </subcellularLocation>
</comment>
<dbReference type="EMBL" id="JAHFZB010000052">
    <property type="protein sequence ID" value="KAK6466888.1"/>
    <property type="molecule type" value="Genomic_DNA"/>
</dbReference>
<evidence type="ECO:0000256" key="1">
    <source>
        <dbReference type="ARBA" id="ARBA00005532"/>
    </source>
</evidence>